<dbReference type="InterPro" id="IPR036162">
    <property type="entry name" value="Resolvase-like_N_sf"/>
</dbReference>
<evidence type="ECO:0000259" key="7">
    <source>
        <dbReference type="PROSITE" id="PS51737"/>
    </source>
</evidence>
<dbReference type="InterPro" id="IPR050639">
    <property type="entry name" value="SSR_resolvase"/>
</dbReference>
<proteinExistence type="predicted"/>
<dbReference type="SUPFAM" id="SSF53041">
    <property type="entry name" value="Resolvase-like"/>
    <property type="match status" value="1"/>
</dbReference>
<keyword evidence="1" id="KW-0229">DNA integration</keyword>
<feature type="coiled-coil region" evidence="5">
    <location>
        <begin position="357"/>
        <end position="384"/>
    </location>
</feature>
<accession>A0ABN7ES88</accession>
<dbReference type="InterPro" id="IPR006118">
    <property type="entry name" value="Recombinase_CS"/>
</dbReference>
<dbReference type="PROSITE" id="PS00397">
    <property type="entry name" value="RECOMBINASES_1"/>
    <property type="match status" value="1"/>
</dbReference>
<dbReference type="Pfam" id="PF00239">
    <property type="entry name" value="Resolvase"/>
    <property type="match status" value="1"/>
</dbReference>
<gene>
    <name evidence="8" type="ORF">FLACOL7796_04536</name>
</gene>
<feature type="domain" description="Resolvase/invertase-type recombinase catalytic" evidence="6">
    <location>
        <begin position="3"/>
        <end position="151"/>
    </location>
</feature>
<organism evidence="8 9">
    <name type="scientific">Flavobacterium collinsii</name>
    <dbReference type="NCBI Taxonomy" id="1114861"/>
    <lineage>
        <taxon>Bacteria</taxon>
        <taxon>Pseudomonadati</taxon>
        <taxon>Bacteroidota</taxon>
        <taxon>Flavobacteriia</taxon>
        <taxon>Flavobacteriales</taxon>
        <taxon>Flavobacteriaceae</taxon>
        <taxon>Flavobacterium</taxon>
    </lineage>
</organism>
<keyword evidence="3" id="KW-0233">DNA recombination</keyword>
<dbReference type="EMBL" id="CADCST010000150">
    <property type="protein sequence ID" value="CAA9202954.1"/>
    <property type="molecule type" value="Genomic_DNA"/>
</dbReference>
<evidence type="ECO:0000256" key="5">
    <source>
        <dbReference type="SAM" id="Coils"/>
    </source>
</evidence>
<evidence type="ECO:0008006" key="10">
    <source>
        <dbReference type="Google" id="ProtNLM"/>
    </source>
</evidence>
<dbReference type="SMART" id="SM00857">
    <property type="entry name" value="Resolvase"/>
    <property type="match status" value="1"/>
</dbReference>
<feature type="active site" description="O-(5'-phospho-DNA)-serine intermediate" evidence="4">
    <location>
        <position position="11"/>
    </location>
</feature>
<dbReference type="Pfam" id="PF07508">
    <property type="entry name" value="Recombinase"/>
    <property type="match status" value="1"/>
</dbReference>
<evidence type="ECO:0000313" key="9">
    <source>
        <dbReference type="Proteomes" id="UP000474567"/>
    </source>
</evidence>
<dbReference type="InterPro" id="IPR038109">
    <property type="entry name" value="DNA_bind_recomb_sf"/>
</dbReference>
<dbReference type="InterPro" id="IPR011109">
    <property type="entry name" value="DNA_bind_recombinase_dom"/>
</dbReference>
<dbReference type="PROSITE" id="PS51737">
    <property type="entry name" value="RECOMBINASE_DNA_BIND"/>
    <property type="match status" value="1"/>
</dbReference>
<keyword evidence="5" id="KW-0175">Coiled coil</keyword>
<evidence type="ECO:0000256" key="4">
    <source>
        <dbReference type="PROSITE-ProRule" id="PRU10137"/>
    </source>
</evidence>
<dbReference type="PANTHER" id="PTHR30461">
    <property type="entry name" value="DNA-INVERTASE FROM LAMBDOID PROPHAGE"/>
    <property type="match status" value="1"/>
</dbReference>
<dbReference type="InterPro" id="IPR006119">
    <property type="entry name" value="Resolv_N"/>
</dbReference>
<dbReference type="RefSeq" id="WP_173968328.1">
    <property type="nucleotide sequence ID" value="NZ_CADCST010000150.1"/>
</dbReference>
<dbReference type="Gene3D" id="3.90.1750.20">
    <property type="entry name" value="Putative Large Serine Recombinase, Chain B, Domain 2"/>
    <property type="match status" value="1"/>
</dbReference>
<evidence type="ECO:0000256" key="2">
    <source>
        <dbReference type="ARBA" id="ARBA00023125"/>
    </source>
</evidence>
<comment type="caution">
    <text evidence="8">The sequence shown here is derived from an EMBL/GenBank/DDBJ whole genome shotgun (WGS) entry which is preliminary data.</text>
</comment>
<keyword evidence="9" id="KW-1185">Reference proteome</keyword>
<evidence type="ECO:0000259" key="6">
    <source>
        <dbReference type="PROSITE" id="PS51736"/>
    </source>
</evidence>
<evidence type="ECO:0000313" key="8">
    <source>
        <dbReference type="EMBL" id="CAA9202954.1"/>
    </source>
</evidence>
<name>A0ABN7ES88_9FLAO</name>
<dbReference type="CDD" id="cd00338">
    <property type="entry name" value="Ser_Recombinase"/>
    <property type="match status" value="1"/>
</dbReference>
<sequence>MKIADLYIRVSTDEQADKGYSQRDQEERLRKYCELNSFQVRKVITEDHSAKTFNRPSWKKFLTELRLRRGHSDLVLFTKWDRFSRNAGNAYQMISTLRRLGVEPQAVEQPLDLTIPENKMMLAFYLAAPEVENDRRVLNVLHGMRRAKKEGRVMGIAPIGYINKVNEDGKKYIAIREDEASIMRWVFQELAKGKINTQEIWGLAIDKGLKCSKNAFWGSIRNPVYCGKVFVPKYKDEESQLVKGQHEPLISESMFYDVQDAIDSRKKNRKTTLTVDPALPLRGHLICPKCGRLLTGSASKGRNQHYYYYHCRLGCTFREKAPEVNAIVVDELRKYVRPLPFLELYKEVIVSVFKNKTKHERSDVNRLKEELEVTNERLAKARNLLIAGDLDPNDYRIIKIETEEKINRLEAKLTTGIKGTANVEPLLDKAISHISQLATLYEEGTTARKRKIIGSIFPEKLTFDGIECRTTRINEALRIMLLFYKGLDSKKKGTNQVFSDLSQDVNSLGQNSNLIT</sequence>
<dbReference type="Gene3D" id="3.40.50.1390">
    <property type="entry name" value="Resolvase, N-terminal catalytic domain"/>
    <property type="match status" value="1"/>
</dbReference>
<dbReference type="PROSITE" id="PS51736">
    <property type="entry name" value="RECOMBINASES_3"/>
    <property type="match status" value="1"/>
</dbReference>
<evidence type="ECO:0000256" key="3">
    <source>
        <dbReference type="ARBA" id="ARBA00023172"/>
    </source>
</evidence>
<keyword evidence="2" id="KW-0238">DNA-binding</keyword>
<dbReference type="Pfam" id="PF13408">
    <property type="entry name" value="Zn_ribbon_recom"/>
    <property type="match status" value="1"/>
</dbReference>
<dbReference type="PANTHER" id="PTHR30461:SF23">
    <property type="entry name" value="DNA RECOMBINASE-RELATED"/>
    <property type="match status" value="1"/>
</dbReference>
<reference evidence="8 9" key="1">
    <citation type="submission" date="2020-02" db="EMBL/GenBank/DDBJ databases">
        <authorList>
            <person name="Criscuolo A."/>
        </authorList>
    </citation>
    <scope>NUCLEOTIDE SEQUENCE [LARGE SCALE GENOMIC DNA]</scope>
    <source>
        <strain evidence="8">CECT7796</strain>
    </source>
</reference>
<feature type="domain" description="Recombinase" evidence="7">
    <location>
        <begin position="158"/>
        <end position="268"/>
    </location>
</feature>
<evidence type="ECO:0000256" key="1">
    <source>
        <dbReference type="ARBA" id="ARBA00022908"/>
    </source>
</evidence>
<protein>
    <recommendedName>
        <fullName evidence="10">Recombinase family protein</fullName>
    </recommendedName>
</protein>
<dbReference type="InterPro" id="IPR025827">
    <property type="entry name" value="Zn_ribbon_recom_dom"/>
</dbReference>
<dbReference type="Proteomes" id="UP000474567">
    <property type="component" value="Unassembled WGS sequence"/>
</dbReference>